<dbReference type="AlphaFoldDB" id="A0AAD7K4P7"/>
<proteinExistence type="predicted"/>
<reference evidence="2" key="1">
    <citation type="submission" date="2023-03" db="EMBL/GenBank/DDBJ databases">
        <title>Massive genome expansion in bonnet fungi (Mycena s.s.) driven by repeated elements and novel gene families across ecological guilds.</title>
        <authorList>
            <consortium name="Lawrence Berkeley National Laboratory"/>
            <person name="Harder C.B."/>
            <person name="Miyauchi S."/>
            <person name="Viragh M."/>
            <person name="Kuo A."/>
            <person name="Thoen E."/>
            <person name="Andreopoulos B."/>
            <person name="Lu D."/>
            <person name="Skrede I."/>
            <person name="Drula E."/>
            <person name="Henrissat B."/>
            <person name="Morin E."/>
            <person name="Kohler A."/>
            <person name="Barry K."/>
            <person name="LaButti K."/>
            <person name="Morin E."/>
            <person name="Salamov A."/>
            <person name="Lipzen A."/>
            <person name="Mereny Z."/>
            <person name="Hegedus B."/>
            <person name="Baldrian P."/>
            <person name="Stursova M."/>
            <person name="Weitz H."/>
            <person name="Taylor A."/>
            <person name="Grigoriev I.V."/>
            <person name="Nagy L.G."/>
            <person name="Martin F."/>
            <person name="Kauserud H."/>
        </authorList>
    </citation>
    <scope>NUCLEOTIDE SEQUENCE</scope>
    <source>
        <strain evidence="2">CBHHK188m</strain>
    </source>
</reference>
<keyword evidence="3" id="KW-1185">Reference proteome</keyword>
<protein>
    <recommendedName>
        <fullName evidence="1">SAM domain-containing protein</fullName>
    </recommendedName>
</protein>
<dbReference type="InterPro" id="IPR001660">
    <property type="entry name" value="SAM"/>
</dbReference>
<dbReference type="PROSITE" id="PS50105">
    <property type="entry name" value="SAM_DOMAIN"/>
    <property type="match status" value="1"/>
</dbReference>
<sequence length="67" mass="7674">HPSEWTFKEVVDWLQSTGFDEDVCDKFTCQLIFGATCFSNLMLKTKIGVMAFGKRMRIANAIVDLLR</sequence>
<organism evidence="2 3">
    <name type="scientific">Mycena maculata</name>
    <dbReference type="NCBI Taxonomy" id="230809"/>
    <lineage>
        <taxon>Eukaryota</taxon>
        <taxon>Fungi</taxon>
        <taxon>Dikarya</taxon>
        <taxon>Basidiomycota</taxon>
        <taxon>Agaricomycotina</taxon>
        <taxon>Agaricomycetes</taxon>
        <taxon>Agaricomycetidae</taxon>
        <taxon>Agaricales</taxon>
        <taxon>Marasmiineae</taxon>
        <taxon>Mycenaceae</taxon>
        <taxon>Mycena</taxon>
    </lineage>
</organism>
<dbReference type="Pfam" id="PF07647">
    <property type="entry name" value="SAM_2"/>
    <property type="match status" value="1"/>
</dbReference>
<accession>A0AAD7K4P7</accession>
<evidence type="ECO:0000313" key="3">
    <source>
        <dbReference type="Proteomes" id="UP001215280"/>
    </source>
</evidence>
<dbReference type="Gene3D" id="1.10.150.50">
    <property type="entry name" value="Transcription Factor, Ets-1"/>
    <property type="match status" value="1"/>
</dbReference>
<name>A0AAD7K4P7_9AGAR</name>
<dbReference type="SMART" id="SM00454">
    <property type="entry name" value="SAM"/>
    <property type="match status" value="1"/>
</dbReference>
<dbReference type="InterPro" id="IPR013761">
    <property type="entry name" value="SAM/pointed_sf"/>
</dbReference>
<evidence type="ECO:0000259" key="1">
    <source>
        <dbReference type="PROSITE" id="PS50105"/>
    </source>
</evidence>
<feature type="domain" description="SAM" evidence="1">
    <location>
        <begin position="5"/>
        <end position="67"/>
    </location>
</feature>
<gene>
    <name evidence="2" type="ORF">DFH07DRAFT_688531</name>
</gene>
<dbReference type="EMBL" id="JARJLG010000012">
    <property type="protein sequence ID" value="KAJ7776589.1"/>
    <property type="molecule type" value="Genomic_DNA"/>
</dbReference>
<feature type="non-terminal residue" evidence="2">
    <location>
        <position position="67"/>
    </location>
</feature>
<evidence type="ECO:0000313" key="2">
    <source>
        <dbReference type="EMBL" id="KAJ7776589.1"/>
    </source>
</evidence>
<feature type="non-terminal residue" evidence="2">
    <location>
        <position position="1"/>
    </location>
</feature>
<dbReference type="SUPFAM" id="SSF47769">
    <property type="entry name" value="SAM/Pointed domain"/>
    <property type="match status" value="1"/>
</dbReference>
<comment type="caution">
    <text evidence="2">The sequence shown here is derived from an EMBL/GenBank/DDBJ whole genome shotgun (WGS) entry which is preliminary data.</text>
</comment>
<dbReference type="Proteomes" id="UP001215280">
    <property type="component" value="Unassembled WGS sequence"/>
</dbReference>